<dbReference type="PANTHER" id="PTHR42942">
    <property type="entry name" value="6-O-METHYLGUANINE DNA METHYLTRANSFERASE"/>
    <property type="match status" value="1"/>
</dbReference>
<evidence type="ECO:0000313" key="4">
    <source>
        <dbReference type="EMBL" id="MCV7629421.1"/>
    </source>
</evidence>
<evidence type="ECO:0000256" key="1">
    <source>
        <dbReference type="ARBA" id="ARBA00022763"/>
    </source>
</evidence>
<accession>A0AAP3AI01</accession>
<comment type="caution">
    <text evidence="4">The sequence shown here is derived from an EMBL/GenBank/DDBJ whole genome shotgun (WGS) entry which is preliminary data.</text>
</comment>
<reference evidence="4" key="1">
    <citation type="submission" date="2023-06" db="EMBL/GenBank/DDBJ databases">
        <title>lsaBGC provides a comprehensive framework for evolutionary analysis of biosynthetic gene clusters within focal taxa.</title>
        <authorList>
            <person name="Salamzade R."/>
            <person name="Sandstrom S."/>
            <person name="Kalan L.R."/>
        </authorList>
    </citation>
    <scope>NUCLEOTIDE SEQUENCE</scope>
    <source>
        <strain evidence="4">P3-SID899</strain>
    </source>
</reference>
<dbReference type="GO" id="GO:0006281">
    <property type="term" value="P:DNA repair"/>
    <property type="evidence" value="ECO:0007669"/>
    <property type="project" value="InterPro"/>
</dbReference>
<dbReference type="GO" id="GO:0003824">
    <property type="term" value="F:catalytic activity"/>
    <property type="evidence" value="ECO:0007669"/>
    <property type="project" value="InterPro"/>
</dbReference>
<dbReference type="InterPro" id="IPR014048">
    <property type="entry name" value="MethylDNA_cys_MeTrfase_DNA-bd"/>
</dbReference>
<organism evidence="4 5">
    <name type="scientific">Micrococcus luteus</name>
    <name type="common">Micrococcus lysodeikticus</name>
    <dbReference type="NCBI Taxonomy" id="1270"/>
    <lineage>
        <taxon>Bacteria</taxon>
        <taxon>Bacillati</taxon>
        <taxon>Actinomycetota</taxon>
        <taxon>Actinomycetes</taxon>
        <taxon>Micrococcales</taxon>
        <taxon>Micrococcaceae</taxon>
        <taxon>Micrococcus</taxon>
    </lineage>
</organism>
<dbReference type="Proteomes" id="UP001205867">
    <property type="component" value="Unassembled WGS sequence"/>
</dbReference>
<dbReference type="InterPro" id="IPR052520">
    <property type="entry name" value="ATL_DNA_repair"/>
</dbReference>
<evidence type="ECO:0000313" key="5">
    <source>
        <dbReference type="Proteomes" id="UP001205867"/>
    </source>
</evidence>
<dbReference type="Pfam" id="PF01035">
    <property type="entry name" value="DNA_binding_1"/>
    <property type="match status" value="1"/>
</dbReference>
<dbReference type="AlphaFoldDB" id="A0AAP3AI01"/>
<dbReference type="RefSeq" id="WP_002854936.1">
    <property type="nucleotide sequence ID" value="NZ_CBDRLD010000007.1"/>
</dbReference>
<protein>
    <submittedName>
        <fullName evidence="4">MGMT family protein</fullName>
    </submittedName>
</protein>
<dbReference type="EMBL" id="JALXKZ020000021">
    <property type="protein sequence ID" value="MCV7629421.1"/>
    <property type="molecule type" value="Genomic_DNA"/>
</dbReference>
<proteinExistence type="predicted"/>
<dbReference type="PANTHER" id="PTHR42942:SF1">
    <property type="entry name" value="ALKYLTRANSFERASE-LIKE PROTEIN 1"/>
    <property type="match status" value="1"/>
</dbReference>
<dbReference type="InterPro" id="IPR036388">
    <property type="entry name" value="WH-like_DNA-bd_sf"/>
</dbReference>
<keyword evidence="1" id="KW-0227">DNA damage</keyword>
<dbReference type="Gene3D" id="1.10.10.10">
    <property type="entry name" value="Winged helix-like DNA-binding domain superfamily/Winged helix DNA-binding domain"/>
    <property type="match status" value="1"/>
</dbReference>
<dbReference type="SUPFAM" id="SSF46767">
    <property type="entry name" value="Methylated DNA-protein cysteine methyltransferase, C-terminal domain"/>
    <property type="match status" value="1"/>
</dbReference>
<name>A0AAP3AI01_MICLU</name>
<feature type="domain" description="Methylated-DNA-[protein]-cysteine S-methyltransferase DNA binding" evidence="3">
    <location>
        <begin position="28"/>
        <end position="80"/>
    </location>
</feature>
<sequence length="136" mass="14339">MTDHPVLPAARHRDDGPLTLGEGLEALARLVPPGRAVSYGGLAGLLGVGGPRQAGRAMAESSPGTPWWRVVRADGSLPLELAARAAVEHEREATPRTPAGRVDLHRARWEPDDGAARAIRAIADRIVSGPGARMRP</sequence>
<feature type="region of interest" description="Disordered" evidence="2">
    <location>
        <begin position="88"/>
        <end position="108"/>
    </location>
</feature>
<dbReference type="InterPro" id="IPR036217">
    <property type="entry name" value="MethylDNA_cys_MeTrfase_DNAb"/>
</dbReference>
<gene>
    <name evidence="4" type="ORF">M3A82_008730</name>
</gene>
<evidence type="ECO:0000256" key="2">
    <source>
        <dbReference type="SAM" id="MobiDB-lite"/>
    </source>
</evidence>
<evidence type="ECO:0000259" key="3">
    <source>
        <dbReference type="Pfam" id="PF01035"/>
    </source>
</evidence>